<evidence type="ECO:0000256" key="1">
    <source>
        <dbReference type="SAM" id="MobiDB-lite"/>
    </source>
</evidence>
<feature type="chain" id="PRO_5001774956" description="Lpxtg-domain-containing protein" evidence="3">
    <location>
        <begin position="22"/>
        <end position="463"/>
    </location>
</feature>
<feature type="compositionally biased region" description="Pro residues" evidence="1">
    <location>
        <begin position="362"/>
        <end position="375"/>
    </location>
</feature>
<protein>
    <recommendedName>
        <fullName evidence="6">Lpxtg-domain-containing protein</fullName>
    </recommendedName>
</protein>
<comment type="caution">
    <text evidence="4">The sequence shown here is derived from an EMBL/GenBank/DDBJ whole genome shotgun (WGS) entry which is preliminary data.</text>
</comment>
<dbReference type="Proteomes" id="UP000028545">
    <property type="component" value="Unassembled WGS sequence"/>
</dbReference>
<feature type="compositionally biased region" description="Basic and acidic residues" evidence="1">
    <location>
        <begin position="452"/>
        <end position="463"/>
    </location>
</feature>
<evidence type="ECO:0000256" key="3">
    <source>
        <dbReference type="SAM" id="SignalP"/>
    </source>
</evidence>
<feature type="compositionally biased region" description="Low complexity" evidence="1">
    <location>
        <begin position="376"/>
        <end position="386"/>
    </location>
</feature>
<dbReference type="OMA" id="QYNSPVS"/>
<feature type="compositionally biased region" description="Low complexity" evidence="1">
    <location>
        <begin position="349"/>
        <end position="358"/>
    </location>
</feature>
<keyword evidence="2" id="KW-0472">Membrane</keyword>
<feature type="signal peptide" evidence="3">
    <location>
        <begin position="1"/>
        <end position="21"/>
    </location>
</feature>
<proteinExistence type="predicted"/>
<dbReference type="HOGENOM" id="CLU_031222_1_0_1"/>
<sequence length="463" mass="48417">MRTSRVVALAALTIQTSVVTAIRVATGSPCSAKCGNVLDQTSSDNIVCDEGAYSSGDGMVFKNCVTCEARSTYVTEGTNGKESDLQWMIYNVRYATATCLYGWPDKHAEANPCLTSTACEPLEQAVTFENLAANASTYDYCAAWQPQQMPKCLSCLSIGGQHHFLRNFLTVLSAACEQQPLPGKAVGIKGEIFSTDIVNATNPTAIPTLSPDYFKEGSFGLGAKVGVALGSLAFLLVLAGFLVVCLGKRKRRAYLRQIESAGSGGGFFSPTPGGSAAANAHKSWAGQLGGSSGASGSGAGNAASAAAARGLFDDTPMSQKPLRGWDDSPLSATTEKGFPKYFSPYSSQFSSPVSASESTPQVPWPPGGSLSPPPQHGQSHGQQTHTIGLALGGDDSSLEIPSPAKGKERATDGFEEEDLYGGGAYGGRVEAPVLQHPGFGRSSESLPRRYRLTAEDARRGDAI</sequence>
<gene>
    <name evidence="4" type="ORF">SAPIO_CDS8881</name>
</gene>
<keyword evidence="5" id="KW-1185">Reference proteome</keyword>
<dbReference type="RefSeq" id="XP_016639717.1">
    <property type="nucleotide sequence ID" value="XM_016790414.1"/>
</dbReference>
<evidence type="ECO:0008006" key="6">
    <source>
        <dbReference type="Google" id="ProtNLM"/>
    </source>
</evidence>
<evidence type="ECO:0000256" key="2">
    <source>
        <dbReference type="SAM" id="Phobius"/>
    </source>
</evidence>
<evidence type="ECO:0000313" key="4">
    <source>
        <dbReference type="EMBL" id="KEZ39918.1"/>
    </source>
</evidence>
<feature type="region of interest" description="Disordered" evidence="1">
    <location>
        <begin position="349"/>
        <end position="463"/>
    </location>
</feature>
<dbReference type="AlphaFoldDB" id="A0A084FXV6"/>
<dbReference type="VEuPathDB" id="FungiDB:SAPIO_CDS8881"/>
<keyword evidence="2" id="KW-0812">Transmembrane</keyword>
<accession>A0A084FXV6</accession>
<keyword evidence="2" id="KW-1133">Transmembrane helix</keyword>
<organism evidence="4 5">
    <name type="scientific">Pseudallescheria apiosperma</name>
    <name type="common">Scedosporium apiospermum</name>
    <dbReference type="NCBI Taxonomy" id="563466"/>
    <lineage>
        <taxon>Eukaryota</taxon>
        <taxon>Fungi</taxon>
        <taxon>Dikarya</taxon>
        <taxon>Ascomycota</taxon>
        <taxon>Pezizomycotina</taxon>
        <taxon>Sordariomycetes</taxon>
        <taxon>Hypocreomycetidae</taxon>
        <taxon>Microascales</taxon>
        <taxon>Microascaceae</taxon>
        <taxon>Scedosporium</taxon>
    </lineage>
</organism>
<reference evidence="4 5" key="1">
    <citation type="journal article" date="2014" name="Genome Announc.">
        <title>Draft genome sequence of the pathogenic fungus Scedosporium apiospermum.</title>
        <authorList>
            <person name="Vandeputte P."/>
            <person name="Ghamrawi S."/>
            <person name="Rechenmann M."/>
            <person name="Iltis A."/>
            <person name="Giraud S."/>
            <person name="Fleury M."/>
            <person name="Thornton C."/>
            <person name="Delhaes L."/>
            <person name="Meyer W."/>
            <person name="Papon N."/>
            <person name="Bouchara J.P."/>
        </authorList>
    </citation>
    <scope>NUCLEOTIDE SEQUENCE [LARGE SCALE GENOMIC DNA]</scope>
    <source>
        <strain evidence="4 5">IHEM 14462</strain>
    </source>
</reference>
<keyword evidence="3" id="KW-0732">Signal</keyword>
<evidence type="ECO:0000313" key="5">
    <source>
        <dbReference type="Proteomes" id="UP000028545"/>
    </source>
</evidence>
<feature type="transmembrane region" description="Helical" evidence="2">
    <location>
        <begin position="225"/>
        <end position="246"/>
    </location>
</feature>
<name>A0A084FXV6_PSEDA</name>
<dbReference type="GeneID" id="27727953"/>
<dbReference type="OrthoDB" id="5239590at2759"/>
<dbReference type="KEGG" id="sapo:SAPIO_CDS8881"/>
<dbReference type="EMBL" id="JOWA01000132">
    <property type="protein sequence ID" value="KEZ39918.1"/>
    <property type="molecule type" value="Genomic_DNA"/>
</dbReference>